<reference evidence="2 3" key="1">
    <citation type="journal article" date="2022" name="bioRxiv">
        <title>Genomics of Preaxostyla Flagellates Illuminates Evolutionary Transitions and the Path Towards Mitochondrial Loss.</title>
        <authorList>
            <person name="Novak L.V.F."/>
            <person name="Treitli S.C."/>
            <person name="Pyrih J."/>
            <person name="Halakuc P."/>
            <person name="Pipaliya S.V."/>
            <person name="Vacek V."/>
            <person name="Brzon O."/>
            <person name="Soukal P."/>
            <person name="Eme L."/>
            <person name="Dacks J.B."/>
            <person name="Karnkowska A."/>
            <person name="Elias M."/>
            <person name="Hampl V."/>
        </authorList>
    </citation>
    <scope>NUCLEOTIDE SEQUENCE [LARGE SCALE GENOMIC DNA]</scope>
    <source>
        <strain evidence="2">NAU3</strain>
        <tissue evidence="2">Gut</tissue>
    </source>
</reference>
<protein>
    <submittedName>
        <fullName evidence="2">Uncharacterized protein</fullName>
    </submittedName>
</protein>
<keyword evidence="3" id="KW-1185">Reference proteome</keyword>
<name>A0ABQ9XF88_9EUKA</name>
<proteinExistence type="predicted"/>
<organism evidence="2 3">
    <name type="scientific">Blattamonas nauphoetae</name>
    <dbReference type="NCBI Taxonomy" id="2049346"/>
    <lineage>
        <taxon>Eukaryota</taxon>
        <taxon>Metamonada</taxon>
        <taxon>Preaxostyla</taxon>
        <taxon>Oxymonadida</taxon>
        <taxon>Blattamonas</taxon>
    </lineage>
</organism>
<feature type="compositionally biased region" description="Pro residues" evidence="1">
    <location>
        <begin position="261"/>
        <end position="275"/>
    </location>
</feature>
<dbReference type="EMBL" id="JARBJD010000147">
    <property type="protein sequence ID" value="KAK2949890.1"/>
    <property type="molecule type" value="Genomic_DNA"/>
</dbReference>
<gene>
    <name evidence="2" type="ORF">BLNAU_15193</name>
</gene>
<evidence type="ECO:0000313" key="2">
    <source>
        <dbReference type="EMBL" id="KAK2949890.1"/>
    </source>
</evidence>
<dbReference type="Proteomes" id="UP001281761">
    <property type="component" value="Unassembled WGS sequence"/>
</dbReference>
<accession>A0ABQ9XF88</accession>
<feature type="region of interest" description="Disordered" evidence="1">
    <location>
        <begin position="249"/>
        <end position="278"/>
    </location>
</feature>
<comment type="caution">
    <text evidence="2">The sequence shown here is derived from an EMBL/GenBank/DDBJ whole genome shotgun (WGS) entry which is preliminary data.</text>
</comment>
<sequence length="383" mass="43958">MFCHLCGPQNETFDNTRRFHIFNDQLFEWTGVLISKTSETFLIEMTPTIRPDDKQVLSFQPNGTAFSQYQEEAGSKITFIGIIKSASFQYRLHIIPKIPSTIARVNRTLTFNTYYTAFVPRISKRNFIFDRMYRGRRILLLGSFYAVDPTDNAFPPDIPRDINVPYCFCVYPHAMDGFPTYPDIRIIIQKDSADENKVNKHPYPAVFEIVAEFISIGRRDEDPVWMSLKKITSLIPKLRSLPPKRNIGGSMFIPRDTIDPKPAPKPVPKPQPQPPRVIGQDLSKMTKEQRSEYLKEEAKKEGLICPITKVLLVDPVRGRLVLKVDPNDPTEPPIATVSRAHCVDPQAVTDHNTVERLEEFKTKYADYLDDMFPKSDLDDALFD</sequence>
<evidence type="ECO:0000256" key="1">
    <source>
        <dbReference type="SAM" id="MobiDB-lite"/>
    </source>
</evidence>
<evidence type="ECO:0000313" key="3">
    <source>
        <dbReference type="Proteomes" id="UP001281761"/>
    </source>
</evidence>